<dbReference type="Pfam" id="PF26053">
    <property type="entry name" value="DUF8016"/>
    <property type="match status" value="1"/>
</dbReference>
<name>A0A5N7C9C4_PETAA</name>
<dbReference type="SUPFAM" id="SSF75304">
    <property type="entry name" value="Amidase signature (AS) enzymes"/>
    <property type="match status" value="1"/>
</dbReference>
<evidence type="ECO:0000259" key="3">
    <source>
        <dbReference type="Pfam" id="PF26053"/>
    </source>
</evidence>
<dbReference type="PANTHER" id="PTHR46310">
    <property type="entry name" value="AMIDASE 1"/>
    <property type="match status" value="1"/>
</dbReference>
<dbReference type="EMBL" id="ML735257">
    <property type="protein sequence ID" value="KAE8390193.1"/>
    <property type="molecule type" value="Genomic_DNA"/>
</dbReference>
<dbReference type="PANTHER" id="PTHR46310:SF7">
    <property type="entry name" value="AMIDASE 1"/>
    <property type="match status" value="1"/>
</dbReference>
<dbReference type="InterPro" id="IPR023631">
    <property type="entry name" value="Amidase_dom"/>
</dbReference>
<dbReference type="Pfam" id="PF01425">
    <property type="entry name" value="Amidase"/>
    <property type="match status" value="1"/>
</dbReference>
<dbReference type="Gene3D" id="3.90.1300.10">
    <property type="entry name" value="Amidase signature (AS) domain"/>
    <property type="match status" value="1"/>
</dbReference>
<sequence>MLWNIASTFIALVKVTSARVPQPFHQSFASIDSQEIIFELHNNTVYLSNVQHPKAVYYGSWGPSERPLWIPLTAVSVNTSKVTEDDIKRTIQDYIDQDDVFNLAFLEAVLLQTATEGVIEKQAIDYLRSLNVSTIFVPPKVTIPSGASIGTVNIVPESQNQHVEGPFVAALKENAFYLYPVWRLYSDLYSVFLQGSYDPGDGSGIYRAVGAQNTKFFEQPLIPVPSRIYSWRDPRPLAGARVGVKDLFDVKGLQTTGGSKAWTHITPFANVTAPAIQRIIDLGGHIVGKQKLAQFASAADPWLWQDEHYPFNPRGDGWLTCSASSSGGGCSIAAYEWLDFAIGTDTGSSMRLPAAVSGVYGQRPSQGMMSLDLALPVSHPSDTTGVFARDPKKWAHFSKAWYTTTMQQNSTLTGLPAYDVPNTNQFPKRLVYLSEFSPQNQAATEPIWQSFISNLTQLFNMTTETINFTAVAQSAPEPAVPIMLEDKTMNTIWTWDQWRIIGKPLINAWTRLSDGRFPPLDPTHRDQWQRFLTDPVKEEDFQEALESRAKAVTWFEESVLFSTNESCSESLLVYDIGPGGFPSYREDVLNKLPNTTYVYKKADDAAILGASICPIFGCADYTIPIGEVPYKSAVTLKTEMMPVSMNLVVKRGCDFVLFNMIERLADAGLLRTVKAGRTLF</sequence>
<dbReference type="Proteomes" id="UP000326877">
    <property type="component" value="Unassembled WGS sequence"/>
</dbReference>
<keyword evidence="1" id="KW-0732">Signal</keyword>
<dbReference type="AlphaFoldDB" id="A0A5N7C9C4"/>
<feature type="chain" id="PRO_5024852830" evidence="1">
    <location>
        <begin position="19"/>
        <end position="680"/>
    </location>
</feature>
<dbReference type="OrthoDB" id="5423360at2759"/>
<accession>A0A5N7C9C4</accession>
<feature type="domain" description="Scytalone dehydratase-like protein Arp1 N-terminal" evidence="3">
    <location>
        <begin position="63"/>
        <end position="180"/>
    </location>
</feature>
<protein>
    <submittedName>
        <fullName evidence="4">Amidase signature enzyme</fullName>
    </submittedName>
</protein>
<reference evidence="4" key="1">
    <citation type="submission" date="2019-04" db="EMBL/GenBank/DDBJ databases">
        <title>Friends and foes A comparative genomics studyof 23 Aspergillus species from section Flavi.</title>
        <authorList>
            <consortium name="DOE Joint Genome Institute"/>
            <person name="Kjaerbolling I."/>
            <person name="Vesth T."/>
            <person name="Frisvad J.C."/>
            <person name="Nybo J.L."/>
            <person name="Theobald S."/>
            <person name="Kildgaard S."/>
            <person name="Isbrandt T."/>
            <person name="Kuo A."/>
            <person name="Sato A."/>
            <person name="Lyhne E.K."/>
            <person name="Kogle M.E."/>
            <person name="Wiebenga A."/>
            <person name="Kun R.S."/>
            <person name="Lubbers R.J."/>
            <person name="Makela M.R."/>
            <person name="Barry K."/>
            <person name="Chovatia M."/>
            <person name="Clum A."/>
            <person name="Daum C."/>
            <person name="Haridas S."/>
            <person name="He G."/>
            <person name="LaButti K."/>
            <person name="Lipzen A."/>
            <person name="Mondo S."/>
            <person name="Riley R."/>
            <person name="Salamov A."/>
            <person name="Simmons B.A."/>
            <person name="Magnuson J.K."/>
            <person name="Henrissat B."/>
            <person name="Mortensen U.H."/>
            <person name="Larsen T.O."/>
            <person name="Devries R.P."/>
            <person name="Grigoriev I.V."/>
            <person name="Machida M."/>
            <person name="Baker S.E."/>
            <person name="Andersen M.R."/>
        </authorList>
    </citation>
    <scope>NUCLEOTIDE SEQUENCE [LARGE SCALE GENOMIC DNA]</scope>
    <source>
        <strain evidence="4">IBT 14317</strain>
    </source>
</reference>
<proteinExistence type="predicted"/>
<feature type="domain" description="Amidase" evidence="2">
    <location>
        <begin position="235"/>
        <end position="413"/>
    </location>
</feature>
<organism evidence="4">
    <name type="scientific">Petromyces alliaceus</name>
    <name type="common">Aspergillus alliaceus</name>
    <dbReference type="NCBI Taxonomy" id="209559"/>
    <lineage>
        <taxon>Eukaryota</taxon>
        <taxon>Fungi</taxon>
        <taxon>Dikarya</taxon>
        <taxon>Ascomycota</taxon>
        <taxon>Pezizomycotina</taxon>
        <taxon>Eurotiomycetes</taxon>
        <taxon>Eurotiomycetidae</taxon>
        <taxon>Eurotiales</taxon>
        <taxon>Aspergillaceae</taxon>
        <taxon>Aspergillus</taxon>
        <taxon>Aspergillus subgen. Circumdati</taxon>
    </lineage>
</organism>
<dbReference type="InterPro" id="IPR036928">
    <property type="entry name" value="AS_sf"/>
</dbReference>
<evidence type="ECO:0000256" key="1">
    <source>
        <dbReference type="SAM" id="SignalP"/>
    </source>
</evidence>
<feature type="signal peptide" evidence="1">
    <location>
        <begin position="1"/>
        <end position="18"/>
    </location>
</feature>
<dbReference type="InterPro" id="IPR058329">
    <property type="entry name" value="Arp1_N"/>
</dbReference>
<gene>
    <name evidence="4" type="ORF">BDV23DRAFT_183690</name>
</gene>
<evidence type="ECO:0000259" key="2">
    <source>
        <dbReference type="Pfam" id="PF01425"/>
    </source>
</evidence>
<evidence type="ECO:0000313" key="4">
    <source>
        <dbReference type="EMBL" id="KAE8390193.1"/>
    </source>
</evidence>